<dbReference type="Pfam" id="PF24764">
    <property type="entry name" value="rva_4"/>
    <property type="match status" value="1"/>
</dbReference>
<evidence type="ECO:0000313" key="3">
    <source>
        <dbReference type="Proteomes" id="UP000828390"/>
    </source>
</evidence>
<dbReference type="Proteomes" id="UP000828390">
    <property type="component" value="Unassembled WGS sequence"/>
</dbReference>
<sequence length="211" mass="24534">MEGVEKYGIPVRVRSDQGMENYSVAMFMLENRGEKGMITGKSTHNQRIERLWRDVFEGVLSLYYDLFYFMEDEGLLNPLDAQHIYALHHVFFDKINEKLLIWQNAWASQRMRTVRSSPRQLFISGCANNPVTITLPSFANGEHFEDVSQIDELQMENPRPTFENIHSVSENCQRELGLNCPKGWTSSNFGIDIYIKALEIIKRNVDNIENH</sequence>
<reference evidence="2" key="1">
    <citation type="journal article" date="2019" name="bioRxiv">
        <title>The Genome of the Zebra Mussel, Dreissena polymorpha: A Resource for Invasive Species Research.</title>
        <authorList>
            <person name="McCartney M.A."/>
            <person name="Auch B."/>
            <person name="Kono T."/>
            <person name="Mallez S."/>
            <person name="Zhang Y."/>
            <person name="Obille A."/>
            <person name="Becker A."/>
            <person name="Abrahante J.E."/>
            <person name="Garbe J."/>
            <person name="Badalamenti J.P."/>
            <person name="Herman A."/>
            <person name="Mangelson H."/>
            <person name="Liachko I."/>
            <person name="Sullivan S."/>
            <person name="Sone E.D."/>
            <person name="Koren S."/>
            <person name="Silverstein K.A.T."/>
            <person name="Beckman K.B."/>
            <person name="Gohl D.M."/>
        </authorList>
    </citation>
    <scope>NUCLEOTIDE SEQUENCE</scope>
    <source>
        <strain evidence="2">Duluth1</strain>
        <tissue evidence="2">Whole animal</tissue>
    </source>
</reference>
<name>A0A9D4GMZ6_DREPO</name>
<evidence type="ECO:0000259" key="1">
    <source>
        <dbReference type="Pfam" id="PF24764"/>
    </source>
</evidence>
<gene>
    <name evidence="2" type="ORF">DPMN_121893</name>
</gene>
<reference evidence="2" key="2">
    <citation type="submission" date="2020-11" db="EMBL/GenBank/DDBJ databases">
        <authorList>
            <person name="McCartney M.A."/>
            <person name="Auch B."/>
            <person name="Kono T."/>
            <person name="Mallez S."/>
            <person name="Becker A."/>
            <person name="Gohl D.M."/>
            <person name="Silverstein K.A.T."/>
            <person name="Koren S."/>
            <person name="Bechman K.B."/>
            <person name="Herman A."/>
            <person name="Abrahante J.E."/>
            <person name="Garbe J."/>
        </authorList>
    </citation>
    <scope>NUCLEOTIDE SEQUENCE</scope>
    <source>
        <strain evidence="2">Duluth1</strain>
        <tissue evidence="2">Whole animal</tissue>
    </source>
</reference>
<dbReference type="InterPro" id="IPR058913">
    <property type="entry name" value="Integrase_dom_put"/>
</dbReference>
<proteinExistence type="predicted"/>
<dbReference type="PANTHER" id="PTHR46791">
    <property type="entry name" value="EXPRESSED PROTEIN"/>
    <property type="match status" value="1"/>
</dbReference>
<organism evidence="2 3">
    <name type="scientific">Dreissena polymorpha</name>
    <name type="common">Zebra mussel</name>
    <name type="synonym">Mytilus polymorpha</name>
    <dbReference type="NCBI Taxonomy" id="45954"/>
    <lineage>
        <taxon>Eukaryota</taxon>
        <taxon>Metazoa</taxon>
        <taxon>Spiralia</taxon>
        <taxon>Lophotrochozoa</taxon>
        <taxon>Mollusca</taxon>
        <taxon>Bivalvia</taxon>
        <taxon>Autobranchia</taxon>
        <taxon>Heteroconchia</taxon>
        <taxon>Euheterodonta</taxon>
        <taxon>Imparidentia</taxon>
        <taxon>Neoheterodontei</taxon>
        <taxon>Myida</taxon>
        <taxon>Dreissenoidea</taxon>
        <taxon>Dreissenidae</taxon>
        <taxon>Dreissena</taxon>
    </lineage>
</organism>
<dbReference type="EMBL" id="JAIWYP010000005">
    <property type="protein sequence ID" value="KAH3820149.1"/>
    <property type="molecule type" value="Genomic_DNA"/>
</dbReference>
<dbReference type="PANTHER" id="PTHR46791:SF5">
    <property type="entry name" value="CLR5 DOMAIN-CONTAINING PROTEIN-RELATED"/>
    <property type="match status" value="1"/>
</dbReference>
<keyword evidence="3" id="KW-1185">Reference proteome</keyword>
<evidence type="ECO:0000313" key="2">
    <source>
        <dbReference type="EMBL" id="KAH3820149.1"/>
    </source>
</evidence>
<comment type="caution">
    <text evidence="2">The sequence shown here is derived from an EMBL/GenBank/DDBJ whole genome shotgun (WGS) entry which is preliminary data.</text>
</comment>
<feature type="domain" description="Integrase core" evidence="1">
    <location>
        <begin position="2"/>
        <end position="129"/>
    </location>
</feature>
<protein>
    <recommendedName>
        <fullName evidence="1">Integrase core domain-containing protein</fullName>
    </recommendedName>
</protein>
<dbReference type="AlphaFoldDB" id="A0A9D4GMZ6"/>
<accession>A0A9D4GMZ6</accession>